<dbReference type="AlphaFoldDB" id="A0A7G5IJ19"/>
<organism evidence="3 4">
    <name type="scientific">Sandaracinobacteroides saxicola</name>
    <dbReference type="NCBI Taxonomy" id="2759707"/>
    <lineage>
        <taxon>Bacteria</taxon>
        <taxon>Pseudomonadati</taxon>
        <taxon>Pseudomonadota</taxon>
        <taxon>Alphaproteobacteria</taxon>
        <taxon>Sphingomonadales</taxon>
        <taxon>Sphingosinicellaceae</taxon>
        <taxon>Sandaracinobacteroides</taxon>
    </lineage>
</organism>
<feature type="compositionally biased region" description="Low complexity" evidence="1">
    <location>
        <begin position="173"/>
        <end position="187"/>
    </location>
</feature>
<dbReference type="NCBIfam" id="TIGR03354">
    <property type="entry name" value="VI_FHA"/>
    <property type="match status" value="1"/>
</dbReference>
<gene>
    <name evidence="3" type="primary">tagH</name>
    <name evidence="3" type="ORF">H3309_02335</name>
</gene>
<proteinExistence type="predicted"/>
<reference evidence="3 4" key="1">
    <citation type="submission" date="2020-07" db="EMBL/GenBank/DDBJ databases">
        <title>Complete genome sequence for Sandaracinobacter sp. M6.</title>
        <authorList>
            <person name="Tang Y."/>
            <person name="Liu Q."/>
            <person name="Guo Z."/>
            <person name="Lei P."/>
            <person name="Huang B."/>
        </authorList>
    </citation>
    <scope>NUCLEOTIDE SEQUENCE [LARGE SCALE GENOMIC DNA]</scope>
    <source>
        <strain evidence="3 4">M6</strain>
    </source>
</reference>
<dbReference type="CDD" id="cd00060">
    <property type="entry name" value="FHA"/>
    <property type="match status" value="1"/>
</dbReference>
<feature type="region of interest" description="Disordered" evidence="1">
    <location>
        <begin position="164"/>
        <end position="213"/>
    </location>
</feature>
<evidence type="ECO:0000256" key="1">
    <source>
        <dbReference type="SAM" id="MobiDB-lite"/>
    </source>
</evidence>
<protein>
    <submittedName>
        <fullName evidence="3">Type VI secretion system-associated FHA domain protein TagH</fullName>
    </submittedName>
</protein>
<feature type="region of interest" description="Disordered" evidence="1">
    <location>
        <begin position="281"/>
        <end position="308"/>
    </location>
</feature>
<dbReference type="SUPFAM" id="SSF49879">
    <property type="entry name" value="SMAD/FHA domain"/>
    <property type="match status" value="1"/>
</dbReference>
<evidence type="ECO:0000313" key="3">
    <source>
        <dbReference type="EMBL" id="QMW23361.1"/>
    </source>
</evidence>
<keyword evidence="4" id="KW-1185">Reference proteome</keyword>
<dbReference type="InterPro" id="IPR046883">
    <property type="entry name" value="T6SS_FHA_C"/>
</dbReference>
<accession>A0A7G5IJ19</accession>
<feature type="compositionally biased region" description="Low complexity" evidence="1">
    <location>
        <begin position="256"/>
        <end position="266"/>
    </location>
</feature>
<dbReference type="RefSeq" id="WP_182297142.1">
    <property type="nucleotide sequence ID" value="NZ_CP059851.1"/>
</dbReference>
<sequence length="511" mass="52324">MTLRLRIENVPSLASGDPVEQTLNEHGLVIGRAAHADWTLPDARNHVSSLHAEIDFVDGAYVLTDRSTNGTFINGSAQRLTAPYPLKNGDLITIGQYEIRAELSGARPTTAAPGMAGAGMGGGLDWLSAAGSGSSAAIDTNRFGREPAKPLFQSGADPLMHAFQMPGASGPNADPFGIAAPAPAGNPFGFGGTPAAPPPPPAADPFGINAPAAPSPAANPFGVAPAATPASSPFGVAPPASDPFGIGAPAPPPNTAPTTAPTTAPADDPWAKLHAFDTIDFGVAPTAPPPTPPPAAPAAAPATPAGVAATPRATADGAFDAFLAAAGLKPKDIGDLSPAAVLDAAGRLLRQTADGLIRLLDARTRIRHQFGVGANVTTFQRAGNNPLKWTRSPEQALRQLVGEPDAGFLPGPQAVQGAFEDLQAHEVAMIAAMQDAMAATVERFSPDAIRARVNAKAGLLPGSREAALWKAFEAEYKVLATESEAAYLDLFARNFKKAYERNIAKVDGAPR</sequence>
<dbReference type="KEGG" id="sand:H3309_02335"/>
<evidence type="ECO:0000313" key="4">
    <source>
        <dbReference type="Proteomes" id="UP000515292"/>
    </source>
</evidence>
<dbReference type="Proteomes" id="UP000515292">
    <property type="component" value="Chromosome"/>
</dbReference>
<dbReference type="Pfam" id="PF00498">
    <property type="entry name" value="FHA"/>
    <property type="match status" value="1"/>
</dbReference>
<dbReference type="PROSITE" id="PS50006">
    <property type="entry name" value="FHA_DOMAIN"/>
    <property type="match status" value="1"/>
</dbReference>
<feature type="compositionally biased region" description="Pro residues" evidence="1">
    <location>
        <begin position="286"/>
        <end position="296"/>
    </location>
</feature>
<dbReference type="Pfam" id="PF20232">
    <property type="entry name" value="T6SS_FHA_C"/>
    <property type="match status" value="1"/>
</dbReference>
<evidence type="ECO:0000259" key="2">
    <source>
        <dbReference type="PROSITE" id="PS50006"/>
    </source>
</evidence>
<feature type="compositionally biased region" description="Low complexity" evidence="1">
    <location>
        <begin position="204"/>
        <end position="213"/>
    </location>
</feature>
<dbReference type="Gene3D" id="2.60.200.20">
    <property type="match status" value="1"/>
</dbReference>
<feature type="domain" description="FHA" evidence="2">
    <location>
        <begin position="28"/>
        <end position="78"/>
    </location>
</feature>
<name>A0A7G5IJ19_9SPHN</name>
<dbReference type="SMART" id="SM00240">
    <property type="entry name" value="FHA"/>
    <property type="match status" value="1"/>
</dbReference>
<dbReference type="InterPro" id="IPR008984">
    <property type="entry name" value="SMAD_FHA_dom_sf"/>
</dbReference>
<dbReference type="InterPro" id="IPR017735">
    <property type="entry name" value="T6SS_FHA"/>
</dbReference>
<dbReference type="EMBL" id="CP059851">
    <property type="protein sequence ID" value="QMW23361.1"/>
    <property type="molecule type" value="Genomic_DNA"/>
</dbReference>
<feature type="compositionally biased region" description="Low complexity" evidence="1">
    <location>
        <begin position="297"/>
        <end position="308"/>
    </location>
</feature>
<feature type="region of interest" description="Disordered" evidence="1">
    <location>
        <begin position="234"/>
        <end position="268"/>
    </location>
</feature>
<dbReference type="InterPro" id="IPR000253">
    <property type="entry name" value="FHA_dom"/>
</dbReference>